<evidence type="ECO:0000256" key="3">
    <source>
        <dbReference type="ARBA" id="ARBA00004681"/>
    </source>
</evidence>
<feature type="binding site" evidence="13">
    <location>
        <begin position="467"/>
        <end position="469"/>
    </location>
    <ligand>
        <name>L-methionine</name>
        <dbReference type="ChEBI" id="CHEBI:57844"/>
    </ligand>
</feature>
<dbReference type="PANTHER" id="PTHR30519">
    <property type="entry name" value="5-METHYLTETRAHYDROPTEROYLTRIGLUTAMATE--HOMOCYSTEINE METHYLTRANSFERASE"/>
    <property type="match status" value="1"/>
</dbReference>
<evidence type="ECO:0000256" key="4">
    <source>
        <dbReference type="ARBA" id="ARBA00009553"/>
    </source>
</evidence>
<dbReference type="NCBIfam" id="NF003556">
    <property type="entry name" value="PRK05222.1"/>
    <property type="match status" value="1"/>
</dbReference>
<comment type="catalytic activity">
    <reaction evidence="12">
        <text>5-methyltetrahydropteroyltri-L-glutamate + L-homocysteine = tetrahydropteroyltri-L-glutamate + L-methionine</text>
        <dbReference type="Rhea" id="RHEA:21196"/>
        <dbReference type="ChEBI" id="CHEBI:57844"/>
        <dbReference type="ChEBI" id="CHEBI:58140"/>
        <dbReference type="ChEBI" id="CHEBI:58199"/>
        <dbReference type="ChEBI" id="CHEBI:58207"/>
        <dbReference type="EC" id="2.1.1.14"/>
    </reaction>
</comment>
<evidence type="ECO:0000259" key="16">
    <source>
        <dbReference type="Pfam" id="PF01717"/>
    </source>
</evidence>
<feature type="binding site" evidence="13">
    <location>
        <begin position="551"/>
        <end position="552"/>
    </location>
    <ligand>
        <name>5-methyltetrahydropteroyltri-L-glutamate</name>
        <dbReference type="ChEBI" id="CHEBI:58207"/>
    </ligand>
</feature>
<evidence type="ECO:0000256" key="7">
    <source>
        <dbReference type="ARBA" id="ARBA00022605"/>
    </source>
</evidence>
<comment type="cofactor">
    <cofactor evidence="14">
        <name>Zn(2+)</name>
        <dbReference type="ChEBI" id="CHEBI:29105"/>
    </cofactor>
    <text evidence="14">Binds 2 Zn(2+) ions per subunit.</text>
</comment>
<dbReference type="Proteomes" id="UP000015105">
    <property type="component" value="Chromosome 4D"/>
</dbReference>
<dbReference type="PIRSF" id="PIRSF000382">
    <property type="entry name" value="MeTrfase_B12_ind"/>
    <property type="match status" value="1"/>
</dbReference>
<evidence type="ECO:0000256" key="10">
    <source>
        <dbReference type="ARBA" id="ARBA00022833"/>
    </source>
</evidence>
<evidence type="ECO:0000256" key="12">
    <source>
        <dbReference type="ARBA" id="ARBA00048690"/>
    </source>
</evidence>
<dbReference type="GO" id="GO:0005829">
    <property type="term" value="C:cytosol"/>
    <property type="evidence" value="ECO:0007669"/>
    <property type="project" value="UniProtKB-SubCell"/>
</dbReference>
<evidence type="ECO:0000256" key="14">
    <source>
        <dbReference type="PIRSR" id="PIRSR000382-2"/>
    </source>
</evidence>
<feature type="binding site" evidence="14">
    <location>
        <position position="677"/>
    </location>
    <ligand>
        <name>Zn(2+)</name>
        <dbReference type="ChEBI" id="CHEBI:29105"/>
        <label>1</label>
        <note>catalytic</note>
    </ligand>
</feature>
<feature type="binding site" evidence="13">
    <location>
        <position position="635"/>
    </location>
    <ligand>
        <name>L-methionine</name>
        <dbReference type="ChEBI" id="CHEBI:57844"/>
    </ligand>
</feature>
<dbReference type="GO" id="GO:0008270">
    <property type="term" value="F:zinc ion binding"/>
    <property type="evidence" value="ECO:0007669"/>
    <property type="project" value="InterPro"/>
</dbReference>
<protein>
    <recommendedName>
        <fullName evidence="5">5-methyltetrahydropteroyltriglutamate--homocysteine S-methyltransferase</fullName>
        <ecNumber evidence="5">2.1.1.14</ecNumber>
    </recommendedName>
</protein>
<evidence type="ECO:0000256" key="15">
    <source>
        <dbReference type="PIRSR" id="PIRSR000382-3"/>
    </source>
</evidence>
<dbReference type="HAMAP" id="MF_00172">
    <property type="entry name" value="Meth_synth"/>
    <property type="match status" value="1"/>
</dbReference>
<feature type="binding site" evidence="13">
    <location>
        <position position="597"/>
    </location>
    <ligand>
        <name>5-methyltetrahydropteroyltri-L-glutamate</name>
        <dbReference type="ChEBI" id="CHEBI:58207"/>
    </ligand>
</feature>
<dbReference type="AlphaFoldDB" id="A0A453H0M3"/>
<dbReference type="SUPFAM" id="SSF51726">
    <property type="entry name" value="UROD/MetE-like"/>
    <property type="match status" value="2"/>
</dbReference>
<dbReference type="Gene3D" id="3.20.20.210">
    <property type="match status" value="2"/>
</dbReference>
<evidence type="ECO:0000256" key="8">
    <source>
        <dbReference type="ARBA" id="ARBA00022679"/>
    </source>
</evidence>
<dbReference type="FunFam" id="3.20.20.210:FF:000003">
    <property type="entry name" value="5-methyltetrahydropteroyltriglutamate--homocysteine methyltransferase"/>
    <property type="match status" value="1"/>
</dbReference>
<dbReference type="InterPro" id="IPR013215">
    <property type="entry name" value="Cbl-indep_Met_Synth_N"/>
</dbReference>
<keyword evidence="19" id="KW-1185">Reference proteome</keyword>
<feature type="domain" description="Cobalamin-independent methionine synthase MetE C-terminal/archaeal" evidence="16">
    <location>
        <begin position="462"/>
        <end position="785"/>
    </location>
</feature>
<evidence type="ECO:0000313" key="19">
    <source>
        <dbReference type="Proteomes" id="UP000015105"/>
    </source>
</evidence>
<comment type="pathway">
    <text evidence="3">Amino-acid biosynthesis; L-methionine biosynthesis via de novo pathway; L-methionine from L-homocysteine (MetE route): step 1/1.</text>
</comment>
<evidence type="ECO:0000256" key="2">
    <source>
        <dbReference type="ARBA" id="ARBA00004514"/>
    </source>
</evidence>
<feature type="binding site" evidence="14">
    <location>
        <position position="763"/>
    </location>
    <ligand>
        <name>Zn(2+)</name>
        <dbReference type="ChEBI" id="CHEBI:29105"/>
        <label>1</label>
        <note>catalytic</note>
    </ligand>
</feature>
<feature type="domain" description="Cobalamin-independent methionine synthase MetE N-terminal" evidence="17">
    <location>
        <begin position="32"/>
        <end position="346"/>
    </location>
</feature>
<reference evidence="18" key="3">
    <citation type="journal article" date="2017" name="Nature">
        <title>Genome sequence of the progenitor of the wheat D genome Aegilops tauschii.</title>
        <authorList>
            <person name="Luo M.C."/>
            <person name="Gu Y.Q."/>
            <person name="Puiu D."/>
            <person name="Wang H."/>
            <person name="Twardziok S.O."/>
            <person name="Deal K.R."/>
            <person name="Huo N."/>
            <person name="Zhu T."/>
            <person name="Wang L."/>
            <person name="Wang Y."/>
            <person name="McGuire P.E."/>
            <person name="Liu S."/>
            <person name="Long H."/>
            <person name="Ramasamy R.K."/>
            <person name="Rodriguez J.C."/>
            <person name="Van S.L."/>
            <person name="Yuan L."/>
            <person name="Wang Z."/>
            <person name="Xia Z."/>
            <person name="Xiao L."/>
            <person name="Anderson O.D."/>
            <person name="Ouyang S."/>
            <person name="Liang Y."/>
            <person name="Zimin A.V."/>
            <person name="Pertea G."/>
            <person name="Qi P."/>
            <person name="Bennetzen J.L."/>
            <person name="Dai X."/>
            <person name="Dawson M.W."/>
            <person name="Muller H.G."/>
            <person name="Kugler K."/>
            <person name="Rivarola-Duarte L."/>
            <person name="Spannagl M."/>
            <person name="Mayer K.F.X."/>
            <person name="Lu F.H."/>
            <person name="Bevan M.W."/>
            <person name="Leroy P."/>
            <person name="Li P."/>
            <person name="You F.M."/>
            <person name="Sun Q."/>
            <person name="Liu Z."/>
            <person name="Lyons E."/>
            <person name="Wicker T."/>
            <person name="Salzberg S.L."/>
            <person name="Devos K.M."/>
            <person name="Dvorak J."/>
        </authorList>
    </citation>
    <scope>NUCLEOTIDE SEQUENCE [LARGE SCALE GENOMIC DNA]</scope>
    <source>
        <strain evidence="18">cv. AL8/78</strain>
    </source>
</reference>
<evidence type="ECO:0000256" key="11">
    <source>
        <dbReference type="ARBA" id="ARBA00023167"/>
    </source>
</evidence>
<evidence type="ECO:0000259" key="17">
    <source>
        <dbReference type="Pfam" id="PF08267"/>
    </source>
</evidence>
<evidence type="ECO:0000256" key="9">
    <source>
        <dbReference type="ARBA" id="ARBA00022723"/>
    </source>
</evidence>
<dbReference type="UniPathway" id="UPA00051">
    <property type="reaction ID" value="UER00082"/>
</dbReference>
<reference evidence="18" key="5">
    <citation type="journal article" date="2021" name="G3 (Bethesda)">
        <title>Aegilops tauschii genome assembly Aet v5.0 features greater sequence contiguity and improved annotation.</title>
        <authorList>
            <person name="Wang L."/>
            <person name="Zhu T."/>
            <person name="Rodriguez J.C."/>
            <person name="Deal K.R."/>
            <person name="Dubcovsky J."/>
            <person name="McGuire P.E."/>
            <person name="Lux T."/>
            <person name="Spannagl M."/>
            <person name="Mayer K.F.X."/>
            <person name="Baldrich P."/>
            <person name="Meyers B.C."/>
            <person name="Huo N."/>
            <person name="Gu Y.Q."/>
            <person name="Zhou H."/>
            <person name="Devos K.M."/>
            <person name="Bennetzen J.L."/>
            <person name="Unver T."/>
            <person name="Budak H."/>
            <person name="Gulick P.J."/>
            <person name="Galiba G."/>
            <person name="Kalapos B."/>
            <person name="Nelson D.R."/>
            <person name="Li P."/>
            <person name="You F.M."/>
            <person name="Luo M.C."/>
            <person name="Dvorak J."/>
        </authorList>
    </citation>
    <scope>NUCLEOTIDE SEQUENCE [LARGE SCALE GENOMIC DNA]</scope>
    <source>
        <strain evidence="18">cv. AL8/78</strain>
    </source>
</reference>
<keyword evidence="6" id="KW-0489">Methyltransferase</keyword>
<feature type="binding site" evidence="13">
    <location>
        <position position="145"/>
    </location>
    <ligand>
        <name>5-methyltetrahydropteroyltri-L-glutamate</name>
        <dbReference type="ChEBI" id="CHEBI:58207"/>
    </ligand>
</feature>
<dbReference type="GO" id="GO:0008705">
    <property type="term" value="F:methionine synthase activity"/>
    <property type="evidence" value="ECO:0007669"/>
    <property type="project" value="UniProtKB-ARBA"/>
</dbReference>
<dbReference type="FunFam" id="3.20.20.210:FF:000002">
    <property type="entry name" value="5-methyltetrahydropteroyltriglutamate--homocysteine methyltransferase"/>
    <property type="match status" value="1"/>
</dbReference>
<dbReference type="EnsemblPlants" id="AET4Gv20022400.3">
    <property type="protein sequence ID" value="AET4Gv20022400.3"/>
    <property type="gene ID" value="AET4Gv20022400"/>
</dbReference>
<feature type="active site" description="Proton donor" evidence="15">
    <location>
        <position position="731"/>
    </location>
</feature>
<dbReference type="InterPro" id="IPR002629">
    <property type="entry name" value="Met_Synth_C/arc"/>
</dbReference>
<feature type="binding site" evidence="13">
    <location>
        <position position="520"/>
    </location>
    <ligand>
        <name>L-methionine</name>
        <dbReference type="ChEBI" id="CHEBI:57844"/>
    </ligand>
</feature>
<dbReference type="Pfam" id="PF08267">
    <property type="entry name" value="Meth_synt_1"/>
    <property type="match status" value="1"/>
</dbReference>
<evidence type="ECO:0000256" key="1">
    <source>
        <dbReference type="ARBA" id="ARBA00002777"/>
    </source>
</evidence>
<feature type="binding site" evidence="13">
    <location>
        <position position="635"/>
    </location>
    <ligand>
        <name>L-homocysteine</name>
        <dbReference type="ChEBI" id="CHEBI:58199"/>
    </ligand>
</feature>
<name>A0A453H0M3_AEGTS</name>
<dbReference type="CDD" id="cd03311">
    <property type="entry name" value="CIMS_C_terminal_like"/>
    <property type="match status" value="1"/>
</dbReference>
<dbReference type="Pfam" id="PF01717">
    <property type="entry name" value="Meth_synt_2"/>
    <property type="match status" value="1"/>
</dbReference>
<dbReference type="CDD" id="cd03312">
    <property type="entry name" value="CIMS_N_terminal_like"/>
    <property type="match status" value="1"/>
</dbReference>
<keyword evidence="9 14" id="KW-0479">Metal-binding</keyword>
<keyword evidence="10 14" id="KW-0862">Zinc</keyword>
<evidence type="ECO:0000313" key="18">
    <source>
        <dbReference type="EnsemblPlants" id="AET4Gv20022400.3"/>
    </source>
</evidence>
<dbReference type="STRING" id="200361.A0A453H0M3"/>
<dbReference type="GO" id="GO:0003871">
    <property type="term" value="F:5-methyltetrahydropteroyltriglutamate-homocysteine S-methyltransferase activity"/>
    <property type="evidence" value="ECO:0007669"/>
    <property type="project" value="UniProtKB-EC"/>
</dbReference>
<evidence type="ECO:0000256" key="13">
    <source>
        <dbReference type="PIRSR" id="PIRSR000382-1"/>
    </source>
</evidence>
<dbReference type="GO" id="GO:0032259">
    <property type="term" value="P:methylation"/>
    <property type="evidence" value="ECO:0007669"/>
    <property type="project" value="UniProtKB-KW"/>
</dbReference>
<dbReference type="InterPro" id="IPR006276">
    <property type="entry name" value="Cobalamin-indep_Met_synthase"/>
</dbReference>
<keyword evidence="7" id="KW-0028">Amino-acid biosynthesis</keyword>
<accession>A0A453H0M3</accession>
<reference evidence="19" key="1">
    <citation type="journal article" date="2014" name="Science">
        <title>Ancient hybridizations among the ancestral genomes of bread wheat.</title>
        <authorList>
            <consortium name="International Wheat Genome Sequencing Consortium,"/>
            <person name="Marcussen T."/>
            <person name="Sandve S.R."/>
            <person name="Heier L."/>
            <person name="Spannagl M."/>
            <person name="Pfeifer M."/>
            <person name="Jakobsen K.S."/>
            <person name="Wulff B.B."/>
            <person name="Steuernagel B."/>
            <person name="Mayer K.F."/>
            <person name="Olsen O.A."/>
        </authorList>
    </citation>
    <scope>NUCLEOTIDE SEQUENCE [LARGE SCALE GENOMIC DNA]</scope>
    <source>
        <strain evidence="19">cv. AL8/78</strain>
    </source>
</reference>
<organism evidence="18 19">
    <name type="scientific">Aegilops tauschii subsp. strangulata</name>
    <name type="common">Goatgrass</name>
    <dbReference type="NCBI Taxonomy" id="200361"/>
    <lineage>
        <taxon>Eukaryota</taxon>
        <taxon>Viridiplantae</taxon>
        <taxon>Streptophyta</taxon>
        <taxon>Embryophyta</taxon>
        <taxon>Tracheophyta</taxon>
        <taxon>Spermatophyta</taxon>
        <taxon>Magnoliopsida</taxon>
        <taxon>Liliopsida</taxon>
        <taxon>Poales</taxon>
        <taxon>Poaceae</taxon>
        <taxon>BOP clade</taxon>
        <taxon>Pooideae</taxon>
        <taxon>Triticodae</taxon>
        <taxon>Triticeae</taxon>
        <taxon>Triticinae</taxon>
        <taxon>Aegilops</taxon>
    </lineage>
</organism>
<sequence>PCPPPSSSSTPHRLPPHLRRRSARLLQGKMASHIVGYPRMGPKRELKFALESFWDGKSSAEDLEKVAADLRASIWKQMSEAGIKYIPSNTFSYYDQVLDTTAMLGAVPDRYSWTGGEIGHSTYFSIARGNATVPAMEMTKWFDTNYHFIVPELSPATKFSYASHKAVSEYKEAKALGVDTVPVLVGPVSYLLLSKAAKGVEKSFSLLSLLDSILPIYKEVVTELKAAGASWIQFDEPTLVKDLAAHELAAFSSAYAALESALSGLNVLIETYFADVPAESYKTLTSLSGVTAYGFDLVRGTKTLELIKSAGIPSGKYLFAGVVDGRNIWADDLAASLSTLQSLEAVVGKDKLVVSTSCSLMHTAVDLVNETKLDSEIKSWLAFAAQKVVEVNALGKALAGLKDEAYFAANAAAQASRRSSPRVNNEEVQKAAAALKGSDHRRATPVSARLDAQQKKLNLPILPTTTIGSFPQTMDLRRVRREYKAKKISEEEYVSAIKEEISKVVKIQEELDIDVLVHGEPERNDMVEYFGEQLSGFAFTANGWVQSYGSRCVKPPIIYGDVSRPNPMTVFWSKMAQDMTPRPMKGMLTGPVTILNWSFVRNDQPRFETCYQIALAIKKEVEDLEAGGIQVIQIDEAALREGLPLRKSEHAFYLDWAVHSFRITNCGVQDTTQIHTHMCYSNFNDIIHSIINMDADVITIENSRSDEKLLSVFREGVTYGAGIGPGVYDIHSPRIPSTEEIADRVNKMLAVLDTNILWVNPDCGLKTRKYTEVKPALTNMVAAAKLIRTQLASTK</sequence>
<reference evidence="19" key="2">
    <citation type="journal article" date="2017" name="Nat. Plants">
        <title>The Aegilops tauschii genome reveals multiple impacts of transposons.</title>
        <authorList>
            <person name="Zhao G."/>
            <person name="Zou C."/>
            <person name="Li K."/>
            <person name="Wang K."/>
            <person name="Li T."/>
            <person name="Gao L."/>
            <person name="Zhang X."/>
            <person name="Wang H."/>
            <person name="Yang Z."/>
            <person name="Liu X."/>
            <person name="Jiang W."/>
            <person name="Mao L."/>
            <person name="Kong X."/>
            <person name="Jiao Y."/>
            <person name="Jia J."/>
        </authorList>
    </citation>
    <scope>NUCLEOTIDE SEQUENCE [LARGE SCALE GENOMIC DNA]</scope>
    <source>
        <strain evidence="19">cv. AL8/78</strain>
    </source>
</reference>
<proteinExistence type="inferred from homology"/>
<comment type="function">
    <text evidence="1">Catalyzes the transfer of a methyl group from 5-methyltetrahydrofolate to homocysteine resulting in methionine formation.</text>
</comment>
<dbReference type="NCBIfam" id="TIGR01371">
    <property type="entry name" value="met_syn_B12ind"/>
    <property type="match status" value="1"/>
</dbReference>
<feature type="binding site" evidence="13">
    <location>
        <position position="47"/>
    </location>
    <ligand>
        <name>5-methyltetrahydropteroyltri-L-glutamate</name>
        <dbReference type="ChEBI" id="CHEBI:58207"/>
    </ligand>
</feature>
<comment type="similarity">
    <text evidence="4">Belongs to the vitamin-B12 independent methionine synthase family.</text>
</comment>
<feature type="binding site" evidence="14">
    <location>
        <position position="688"/>
    </location>
    <ligand>
        <name>Zn(2+)</name>
        <dbReference type="ChEBI" id="CHEBI:29105"/>
        <label>1</label>
        <note>catalytic</note>
    </ligand>
</feature>
<feature type="binding site" evidence="14">
    <location>
        <position position="679"/>
    </location>
    <ligand>
        <name>Zn(2+)</name>
        <dbReference type="ChEBI" id="CHEBI:29105"/>
        <label>1</label>
        <note>catalytic</note>
    </ligand>
</feature>
<keyword evidence="11" id="KW-0486">Methionine biosynthesis</keyword>
<dbReference type="EC" id="2.1.1.14" evidence="5"/>
<feature type="binding site" evidence="13">
    <location>
        <begin position="467"/>
        <end position="469"/>
    </location>
    <ligand>
        <name>L-homocysteine</name>
        <dbReference type="ChEBI" id="CHEBI:58199"/>
    </ligand>
</feature>
<evidence type="ECO:0000256" key="6">
    <source>
        <dbReference type="ARBA" id="ARBA00022603"/>
    </source>
</evidence>
<dbReference type="InterPro" id="IPR038071">
    <property type="entry name" value="UROD/MetE-like_sf"/>
</dbReference>
<dbReference type="Gramene" id="AET4Gv20022400.3">
    <property type="protein sequence ID" value="AET4Gv20022400.3"/>
    <property type="gene ID" value="AET4Gv20022400"/>
</dbReference>
<feature type="binding site" evidence="14">
    <location>
        <position position="701"/>
    </location>
    <ligand>
        <name>Zn(2+)</name>
        <dbReference type="ChEBI" id="CHEBI:29105"/>
        <label>1</label>
        <note>catalytic</note>
    </ligand>
</feature>
<comment type="subcellular location">
    <subcellularLocation>
        <location evidence="2">Cytoplasm</location>
        <location evidence="2">Cytosol</location>
    </subcellularLocation>
</comment>
<reference evidence="18" key="4">
    <citation type="submission" date="2019-03" db="UniProtKB">
        <authorList>
            <consortium name="EnsemblPlants"/>
        </authorList>
    </citation>
    <scope>IDENTIFICATION</scope>
</reference>
<keyword evidence="8" id="KW-0808">Transferase</keyword>
<evidence type="ECO:0000256" key="5">
    <source>
        <dbReference type="ARBA" id="ARBA00012034"/>
    </source>
</evidence>